<reference evidence="1 2" key="1">
    <citation type="submission" date="2020-08" db="EMBL/GenBank/DDBJ databases">
        <title>Draft genome sequence of Parasphingopyxis sp. GrpM-11.</title>
        <authorList>
            <person name="Oh J."/>
            <person name="Roh D.-H."/>
        </authorList>
    </citation>
    <scope>NUCLEOTIDE SEQUENCE [LARGE SCALE GENOMIC DNA]</scope>
    <source>
        <strain evidence="1 2">GrpM-11</strain>
    </source>
</reference>
<accession>A0A842HS09</accession>
<dbReference type="RefSeq" id="WP_185799888.1">
    <property type="nucleotide sequence ID" value="NZ_JACJVJ010000001.1"/>
</dbReference>
<gene>
    <name evidence="1" type="ORF">H6P80_03185</name>
</gene>
<dbReference type="EMBL" id="JACJVJ010000001">
    <property type="protein sequence ID" value="MBC2776618.1"/>
    <property type="molecule type" value="Genomic_DNA"/>
</dbReference>
<name>A0A842HS09_9SPHN</name>
<dbReference type="Proteomes" id="UP000564378">
    <property type="component" value="Unassembled WGS sequence"/>
</dbReference>
<proteinExistence type="predicted"/>
<keyword evidence="2" id="KW-1185">Reference proteome</keyword>
<protein>
    <submittedName>
        <fullName evidence="1">Uncharacterized protein</fullName>
    </submittedName>
</protein>
<sequence>MSSTKPLDSDYAYRRWKKEVAQAQQAGDRRAKAAHNELAERYAEKIDKEKT</sequence>
<comment type="caution">
    <text evidence="1">The sequence shown here is derived from an EMBL/GenBank/DDBJ whole genome shotgun (WGS) entry which is preliminary data.</text>
</comment>
<organism evidence="1 2">
    <name type="scientific">Parasphingopyxis marina</name>
    <dbReference type="NCBI Taxonomy" id="2761622"/>
    <lineage>
        <taxon>Bacteria</taxon>
        <taxon>Pseudomonadati</taxon>
        <taxon>Pseudomonadota</taxon>
        <taxon>Alphaproteobacteria</taxon>
        <taxon>Sphingomonadales</taxon>
        <taxon>Sphingomonadaceae</taxon>
        <taxon>Parasphingopyxis</taxon>
    </lineage>
</organism>
<evidence type="ECO:0000313" key="1">
    <source>
        <dbReference type="EMBL" id="MBC2776618.1"/>
    </source>
</evidence>
<dbReference type="AlphaFoldDB" id="A0A842HS09"/>
<evidence type="ECO:0000313" key="2">
    <source>
        <dbReference type="Proteomes" id="UP000564378"/>
    </source>
</evidence>